<feature type="non-terminal residue" evidence="7">
    <location>
        <position position="1"/>
    </location>
</feature>
<keyword evidence="5" id="KW-0539">Nucleus</keyword>
<dbReference type="Proteomes" id="UP000324897">
    <property type="component" value="Unassembled WGS sequence"/>
</dbReference>
<dbReference type="AlphaFoldDB" id="A0A5J9SCS8"/>
<dbReference type="InterPro" id="IPR001471">
    <property type="entry name" value="AP2/ERF_dom"/>
</dbReference>
<dbReference type="EMBL" id="RWGY01001087">
    <property type="protein sequence ID" value="TVT97070.1"/>
    <property type="molecule type" value="Genomic_DNA"/>
</dbReference>
<dbReference type="InterPro" id="IPR036955">
    <property type="entry name" value="AP2/ERF_dom_sf"/>
</dbReference>
<comment type="caution">
    <text evidence="7">The sequence shown here is derived from an EMBL/GenBank/DDBJ whole genome shotgun (WGS) entry which is preliminary data.</text>
</comment>
<keyword evidence="4" id="KW-0804">Transcription</keyword>
<organism evidence="7 8">
    <name type="scientific">Eragrostis curvula</name>
    <name type="common">weeping love grass</name>
    <dbReference type="NCBI Taxonomy" id="38414"/>
    <lineage>
        <taxon>Eukaryota</taxon>
        <taxon>Viridiplantae</taxon>
        <taxon>Streptophyta</taxon>
        <taxon>Embryophyta</taxon>
        <taxon>Tracheophyta</taxon>
        <taxon>Spermatophyta</taxon>
        <taxon>Magnoliopsida</taxon>
        <taxon>Liliopsida</taxon>
        <taxon>Poales</taxon>
        <taxon>Poaceae</taxon>
        <taxon>PACMAD clade</taxon>
        <taxon>Chloridoideae</taxon>
        <taxon>Eragrostideae</taxon>
        <taxon>Eragrostidinae</taxon>
        <taxon>Eragrostis</taxon>
    </lineage>
</organism>
<dbReference type="PANTHER" id="PTHR31677">
    <property type="entry name" value="AP2 DOMAIN CLASS TRANSCRIPTION FACTOR"/>
    <property type="match status" value="1"/>
</dbReference>
<evidence type="ECO:0000256" key="1">
    <source>
        <dbReference type="ARBA" id="ARBA00004123"/>
    </source>
</evidence>
<reference evidence="7 8" key="1">
    <citation type="journal article" date="2019" name="Sci. Rep.">
        <title>A high-quality genome of Eragrostis curvula grass provides insights into Poaceae evolution and supports new strategies to enhance forage quality.</title>
        <authorList>
            <person name="Carballo J."/>
            <person name="Santos B.A.C.M."/>
            <person name="Zappacosta D."/>
            <person name="Garbus I."/>
            <person name="Selva J.P."/>
            <person name="Gallo C.A."/>
            <person name="Diaz A."/>
            <person name="Albertini E."/>
            <person name="Caccamo M."/>
            <person name="Echenique V."/>
        </authorList>
    </citation>
    <scope>NUCLEOTIDE SEQUENCE [LARGE SCALE GENOMIC DNA]</scope>
    <source>
        <strain evidence="8">cv. Victoria</strain>
        <tissue evidence="7">Leaf</tissue>
    </source>
</reference>
<accession>A0A5J9SCS8</accession>
<dbReference type="SUPFAM" id="SSF54171">
    <property type="entry name" value="DNA-binding domain"/>
    <property type="match status" value="1"/>
</dbReference>
<sequence>MRRFTAEIIYTLTTWIVSSSPAEIKHHGLLLLLLVVVREEGLQAPATTAAAGEWQRDEVPRRAAAAVGRYAAEIRDPATKERHWLGTFDTAEEAAIAYDRAARNIRGAAARTNFAYPDLPPGSSVTPYLSPDISADQLHNYYAGNPVAASQQPAAFDHQPPLTAARRRTTRPTTLFTLQFHLRCYY</sequence>
<dbReference type="GO" id="GO:0003700">
    <property type="term" value="F:DNA-binding transcription factor activity"/>
    <property type="evidence" value="ECO:0007669"/>
    <property type="project" value="InterPro"/>
</dbReference>
<evidence type="ECO:0000313" key="7">
    <source>
        <dbReference type="EMBL" id="TVT97070.1"/>
    </source>
</evidence>
<name>A0A5J9SCS8_9POAL</name>
<dbReference type="GO" id="GO:0003677">
    <property type="term" value="F:DNA binding"/>
    <property type="evidence" value="ECO:0007669"/>
    <property type="project" value="UniProtKB-KW"/>
</dbReference>
<dbReference type="InterPro" id="IPR016177">
    <property type="entry name" value="DNA-bd_dom_sf"/>
</dbReference>
<dbReference type="CDD" id="cd00018">
    <property type="entry name" value="AP2"/>
    <property type="match status" value="1"/>
</dbReference>
<dbReference type="OrthoDB" id="780830at2759"/>
<dbReference type="PROSITE" id="PS51032">
    <property type="entry name" value="AP2_ERF"/>
    <property type="match status" value="1"/>
</dbReference>
<dbReference type="PANTHER" id="PTHR31677:SF159">
    <property type="entry name" value="OS02G0520000 PROTEIN"/>
    <property type="match status" value="1"/>
</dbReference>
<keyword evidence="8" id="KW-1185">Reference proteome</keyword>
<protein>
    <recommendedName>
        <fullName evidence="6">AP2/ERF domain-containing protein</fullName>
    </recommendedName>
</protein>
<evidence type="ECO:0000256" key="4">
    <source>
        <dbReference type="ARBA" id="ARBA00023163"/>
    </source>
</evidence>
<proteinExistence type="predicted"/>
<dbReference type="Gramene" id="TVT97070">
    <property type="protein sequence ID" value="TVT97070"/>
    <property type="gene ID" value="EJB05_57709"/>
</dbReference>
<evidence type="ECO:0000256" key="5">
    <source>
        <dbReference type="ARBA" id="ARBA00023242"/>
    </source>
</evidence>
<evidence type="ECO:0000259" key="6">
    <source>
        <dbReference type="PROSITE" id="PS51032"/>
    </source>
</evidence>
<dbReference type="Gene3D" id="3.30.730.10">
    <property type="entry name" value="AP2/ERF domain"/>
    <property type="match status" value="1"/>
</dbReference>
<keyword evidence="2" id="KW-0805">Transcription regulation</keyword>
<dbReference type="GO" id="GO:0005634">
    <property type="term" value="C:nucleus"/>
    <property type="evidence" value="ECO:0007669"/>
    <property type="project" value="UniProtKB-SubCell"/>
</dbReference>
<evidence type="ECO:0000256" key="2">
    <source>
        <dbReference type="ARBA" id="ARBA00023015"/>
    </source>
</evidence>
<dbReference type="SMART" id="SM00380">
    <property type="entry name" value="AP2"/>
    <property type="match status" value="1"/>
</dbReference>
<evidence type="ECO:0000313" key="8">
    <source>
        <dbReference type="Proteomes" id="UP000324897"/>
    </source>
</evidence>
<feature type="domain" description="AP2/ERF" evidence="6">
    <location>
        <begin position="55"/>
        <end position="115"/>
    </location>
</feature>
<comment type="subcellular location">
    <subcellularLocation>
        <location evidence="1">Nucleus</location>
    </subcellularLocation>
</comment>
<evidence type="ECO:0000256" key="3">
    <source>
        <dbReference type="ARBA" id="ARBA00023125"/>
    </source>
</evidence>
<keyword evidence="3" id="KW-0238">DNA-binding</keyword>
<gene>
    <name evidence="7" type="ORF">EJB05_57709</name>
</gene>